<dbReference type="RefSeq" id="WP_366923756.1">
    <property type="nucleotide sequence ID" value="NZ_CP121694.1"/>
</dbReference>
<comment type="similarity">
    <text evidence="1">Belongs to the ATP-dependent AMP-binding enzyme family.</text>
</comment>
<keyword evidence="6" id="KW-1185">Reference proteome</keyword>
<proteinExistence type="inferred from homology"/>
<dbReference type="Proteomes" id="UP001329915">
    <property type="component" value="Chromosome"/>
</dbReference>
<evidence type="ECO:0000313" key="5">
    <source>
        <dbReference type="EMBL" id="WRO20878.1"/>
    </source>
</evidence>
<dbReference type="EMBL" id="CP121694">
    <property type="protein sequence ID" value="WRO20878.1"/>
    <property type="molecule type" value="Genomic_DNA"/>
</dbReference>
<accession>A0AAU0UNV3</accession>
<evidence type="ECO:0000256" key="2">
    <source>
        <dbReference type="ARBA" id="ARBA00022598"/>
    </source>
</evidence>
<dbReference type="Pfam" id="PF13193">
    <property type="entry name" value="AMP-binding_C"/>
    <property type="match status" value="1"/>
</dbReference>
<dbReference type="SUPFAM" id="SSF56801">
    <property type="entry name" value="Acetyl-CoA synthetase-like"/>
    <property type="match status" value="1"/>
</dbReference>
<feature type="domain" description="AMP-dependent synthetase/ligase" evidence="3">
    <location>
        <begin position="27"/>
        <end position="410"/>
    </location>
</feature>
<dbReference type="InterPro" id="IPR045851">
    <property type="entry name" value="AMP-bd_C_sf"/>
</dbReference>
<dbReference type="Gene3D" id="3.40.50.12780">
    <property type="entry name" value="N-terminal domain of ligase-like"/>
    <property type="match status" value="1"/>
</dbReference>
<dbReference type="InterPro" id="IPR000873">
    <property type="entry name" value="AMP-dep_synth/lig_dom"/>
</dbReference>
<evidence type="ECO:0000259" key="4">
    <source>
        <dbReference type="Pfam" id="PF13193"/>
    </source>
</evidence>
<evidence type="ECO:0000313" key="6">
    <source>
        <dbReference type="Proteomes" id="UP001329915"/>
    </source>
</evidence>
<name>A0AAU0UNV3_9FIRM</name>
<dbReference type="PANTHER" id="PTHR24096">
    <property type="entry name" value="LONG-CHAIN-FATTY-ACID--COA LIGASE"/>
    <property type="match status" value="1"/>
</dbReference>
<dbReference type="InterPro" id="IPR025110">
    <property type="entry name" value="AMP-bd_C"/>
</dbReference>
<evidence type="ECO:0000259" key="3">
    <source>
        <dbReference type="Pfam" id="PF00501"/>
    </source>
</evidence>
<dbReference type="Gene3D" id="3.30.300.30">
    <property type="match status" value="1"/>
</dbReference>
<reference evidence="5 6" key="1">
    <citation type="submission" date="2023-04" db="EMBL/GenBank/DDBJ databases">
        <authorList>
            <person name="Hsu D."/>
        </authorList>
    </citation>
    <scope>NUCLEOTIDE SEQUENCE [LARGE SCALE GENOMIC DNA]</scope>
    <source>
        <strain evidence="5 6">MK1</strain>
    </source>
</reference>
<gene>
    <name evidence="5" type="ORF">MFMK1_000668</name>
</gene>
<dbReference type="KEGG" id="dbc:MFMK1_000668"/>
<organism evidence="5 6">
    <name type="scientific">Metallumcola ferriviriculae</name>
    <dbReference type="NCBI Taxonomy" id="3039180"/>
    <lineage>
        <taxon>Bacteria</taxon>
        <taxon>Bacillati</taxon>
        <taxon>Bacillota</taxon>
        <taxon>Clostridia</taxon>
        <taxon>Neomoorellales</taxon>
        <taxon>Desulfitibacteraceae</taxon>
        <taxon>Metallumcola</taxon>
    </lineage>
</organism>
<dbReference type="Pfam" id="PF00501">
    <property type="entry name" value="AMP-binding"/>
    <property type="match status" value="1"/>
</dbReference>
<dbReference type="GO" id="GO:0016405">
    <property type="term" value="F:CoA-ligase activity"/>
    <property type="evidence" value="ECO:0007669"/>
    <property type="project" value="TreeGrafter"/>
</dbReference>
<evidence type="ECO:0000256" key="1">
    <source>
        <dbReference type="ARBA" id="ARBA00006432"/>
    </source>
</evidence>
<feature type="domain" description="AMP-binding enzyme C-terminal" evidence="4">
    <location>
        <begin position="461"/>
        <end position="537"/>
    </location>
</feature>
<dbReference type="AlphaFoldDB" id="A0AAU0UNV3"/>
<dbReference type="FunFam" id="3.30.300.30:FF:000008">
    <property type="entry name" value="2,3-dihydroxybenzoate-AMP ligase"/>
    <property type="match status" value="1"/>
</dbReference>
<dbReference type="InterPro" id="IPR042099">
    <property type="entry name" value="ANL_N_sf"/>
</dbReference>
<dbReference type="PANTHER" id="PTHR24096:SF267">
    <property type="entry name" value="MALONATE--COA LIGASE ACSF3, MITOCHONDRIAL"/>
    <property type="match status" value="1"/>
</dbReference>
<keyword evidence="2 5" id="KW-0436">Ligase</keyword>
<protein>
    <submittedName>
        <fullName evidence="5">Acyl--CoA ligase</fullName>
    </submittedName>
</protein>
<sequence>MILSTQEHITEYTDKGWWGKKTLIEYFKEHVELQPEHTALVDPPDRQELTGTAPERLTYAQLDRAVDAVATSLAGMGIGKDDIVMVQLPNTWELAMLYLAICRTGAIISPAPMQWRFRELQYIGDLTRAKALITVTEFKNFAHGTMAYKLQANSNKMEHVITLEDIRKMTRGNGDSRLLDSIPIDANDIFTICWTSGTEAESKGCPLSHNNWLYQCNVGIGTADIRPGDVQMTAGPLVNMASLGTTYIPWIILGGTFVLHHPFNLPVFIRQMMEEKVNYTLLVPAVANIMVKHPQSDQFRFESIRSITLGSAPPSLFTIREFKKRWGIDIGNIWGQNEGTAIVSGARDVPEVEKRVDHLPQFGKAGAQWASDTSGIHTKLVDPDTGSEVTDIGGVGELAYKGPNVIPGYFRRPDLDAKSFDEQGYFYTGDLFQIKEGNYVSFFDRKKDIIIRGGYNISAQEVENILLSHSKVAEVAAVGMPDEKLGERTCIYVVPRPGETFDLQELVDFMTEQGCAVYKLPERLEIVEEIPRNPVGKILKSILRSDLEKKIKMSS</sequence>